<accession>A0A7V4WVX0</accession>
<feature type="binding site" evidence="3 4">
    <location>
        <position position="131"/>
    </location>
    <ligand>
        <name>S-adenosyl-L-methionine</name>
        <dbReference type="ChEBI" id="CHEBI:59789"/>
    </ligand>
</feature>
<dbReference type="Gene3D" id="3.40.50.150">
    <property type="entry name" value="Vaccinia Virus protein VP39"/>
    <property type="match status" value="1"/>
</dbReference>
<dbReference type="PIRSF" id="PIRSF006325">
    <property type="entry name" value="MeTrfase_bac"/>
    <property type="match status" value="1"/>
</dbReference>
<evidence type="ECO:0000256" key="3">
    <source>
        <dbReference type="HAMAP-Rule" id="MF_01589"/>
    </source>
</evidence>
<dbReference type="InterPro" id="IPR013216">
    <property type="entry name" value="Methyltransf_11"/>
</dbReference>
<organism evidence="6">
    <name type="scientific">Caldithrix abyssi</name>
    <dbReference type="NCBI Taxonomy" id="187145"/>
    <lineage>
        <taxon>Bacteria</taxon>
        <taxon>Pseudomonadati</taxon>
        <taxon>Calditrichota</taxon>
        <taxon>Calditrichia</taxon>
        <taxon>Calditrichales</taxon>
        <taxon>Calditrichaceae</taxon>
        <taxon>Caldithrix</taxon>
    </lineage>
</organism>
<dbReference type="GO" id="GO:1904047">
    <property type="term" value="F:S-adenosyl-L-methionine binding"/>
    <property type="evidence" value="ECO:0007669"/>
    <property type="project" value="UniProtKB-UniRule"/>
</dbReference>
<keyword evidence="1 3" id="KW-0808">Transferase</keyword>
<evidence type="ECO:0000313" key="6">
    <source>
        <dbReference type="EMBL" id="HGY56809.1"/>
    </source>
</evidence>
<feature type="binding site" evidence="3">
    <location>
        <position position="198"/>
    </location>
    <ligand>
        <name>S-adenosyl-L-methionine</name>
        <dbReference type="ChEBI" id="CHEBI:59789"/>
    </ligand>
</feature>
<keyword evidence="2 3" id="KW-0949">S-adenosyl-L-methionine</keyword>
<evidence type="ECO:0000256" key="1">
    <source>
        <dbReference type="ARBA" id="ARBA00022679"/>
    </source>
</evidence>
<reference evidence="6" key="1">
    <citation type="journal article" date="2020" name="mSystems">
        <title>Genome- and Community-Level Interaction Insights into Carbon Utilization and Element Cycling Functions of Hydrothermarchaeota in Hydrothermal Sediment.</title>
        <authorList>
            <person name="Zhou Z."/>
            <person name="Liu Y."/>
            <person name="Xu W."/>
            <person name="Pan J."/>
            <person name="Luo Z.H."/>
            <person name="Li M."/>
        </authorList>
    </citation>
    <scope>NUCLEOTIDE SEQUENCE [LARGE SCALE GENOMIC DNA]</scope>
    <source>
        <strain evidence="6">HyVt-577</strain>
    </source>
</reference>
<dbReference type="GO" id="GO:0008757">
    <property type="term" value="F:S-adenosylmethionine-dependent methyltransferase activity"/>
    <property type="evidence" value="ECO:0007669"/>
    <property type="project" value="InterPro"/>
</dbReference>
<dbReference type="EC" id="2.1.3.-" evidence="3"/>
<feature type="binding site" evidence="3 4">
    <location>
        <begin position="88"/>
        <end position="89"/>
    </location>
    <ligand>
        <name>S-adenosyl-L-methionine</name>
        <dbReference type="ChEBI" id="CHEBI:59789"/>
    </ligand>
</feature>
<evidence type="ECO:0000256" key="2">
    <source>
        <dbReference type="ARBA" id="ARBA00022691"/>
    </source>
</evidence>
<dbReference type="Proteomes" id="UP000885779">
    <property type="component" value="Unassembled WGS sequence"/>
</dbReference>
<name>A0A7V4WVX0_CALAY</name>
<feature type="binding site" evidence="3 4">
    <location>
        <position position="38"/>
    </location>
    <ligand>
        <name>S-adenosyl-L-methionine</name>
        <dbReference type="ChEBI" id="CHEBI:59789"/>
    </ligand>
</feature>
<evidence type="ECO:0000259" key="5">
    <source>
        <dbReference type="Pfam" id="PF08241"/>
    </source>
</evidence>
<protein>
    <recommendedName>
        <fullName evidence="3">Carboxy-S-adenosyl-L-methionine synthase</fullName>
        <shortName evidence="3">Cx-SAM synthase</shortName>
        <ecNumber evidence="3">2.1.3.-</ecNumber>
    </recommendedName>
</protein>
<dbReference type="PANTHER" id="PTHR43861">
    <property type="entry name" value="TRANS-ACONITATE 2-METHYLTRANSFERASE-RELATED"/>
    <property type="match status" value="1"/>
</dbReference>
<feature type="binding site" evidence="3 4">
    <location>
        <begin position="63"/>
        <end position="65"/>
    </location>
    <ligand>
        <name>S-adenosyl-L-methionine</name>
        <dbReference type="ChEBI" id="CHEBI:59789"/>
    </ligand>
</feature>
<dbReference type="CDD" id="cd02440">
    <property type="entry name" value="AdoMet_MTases"/>
    <property type="match status" value="1"/>
</dbReference>
<evidence type="ECO:0000256" key="4">
    <source>
        <dbReference type="PIRSR" id="PIRSR006325-1"/>
    </source>
</evidence>
<sequence length="241" mass="27705">MNKDNIFAEYKEKITDFQFDENVASVFEDMLRRSIPGYDLTLDIVGLFAANYVQAGTNCYDLGSSLGAVSKSIRENIRHEGCRIFAVDNSPAMIRRSGTFLKQSDSRVPIHLICADIQDIKIRNASLVVLNFTLQFILPEHRLTILKRIYDGLLPGGILLLSEKTAFIKPDEQDFQTRMYYDFKKLHGYSELEISQKRTALEKVLIPDTLETHCQRLQQAGFKRCYSWFQAFNFRSVVAIK</sequence>
<feature type="binding site" evidence="3 4">
    <location>
        <begin position="116"/>
        <end position="117"/>
    </location>
    <ligand>
        <name>S-adenosyl-L-methionine</name>
        <dbReference type="ChEBI" id="CHEBI:59789"/>
    </ligand>
</feature>
<gene>
    <name evidence="3 6" type="primary">cmoA</name>
    <name evidence="6" type="ORF">ENK44_13970</name>
</gene>
<dbReference type="PANTHER" id="PTHR43861:SF2">
    <property type="entry name" value="CARBOXY-S-ADENOSYL-L-METHIONINE SYNTHASE"/>
    <property type="match status" value="1"/>
</dbReference>
<comment type="function">
    <text evidence="3">Catalyzes the conversion of S-adenosyl-L-methionine (SAM) to carboxy-S-adenosyl-L-methionine (Cx-SAM).</text>
</comment>
<dbReference type="SUPFAM" id="SSF53335">
    <property type="entry name" value="S-adenosyl-L-methionine-dependent methyltransferases"/>
    <property type="match status" value="1"/>
</dbReference>
<feature type="domain" description="Methyltransferase type 11" evidence="5">
    <location>
        <begin position="61"/>
        <end position="160"/>
    </location>
</feature>
<dbReference type="HAMAP" id="MF_01589">
    <property type="entry name" value="Cx_SAM_synthase"/>
    <property type="match status" value="1"/>
</dbReference>
<comment type="similarity">
    <text evidence="3">Belongs to the class I-like SAM-binding methyltransferase superfamily. Cx-SAM synthase family.</text>
</comment>
<dbReference type="InterPro" id="IPR029063">
    <property type="entry name" value="SAM-dependent_MTases_sf"/>
</dbReference>
<comment type="catalytic activity">
    <reaction evidence="3">
        <text>prephenate + S-adenosyl-L-methionine = carboxy-S-adenosyl-L-methionine + 3-phenylpyruvate + H2O</text>
        <dbReference type="Rhea" id="RHEA:51692"/>
        <dbReference type="ChEBI" id="CHEBI:15377"/>
        <dbReference type="ChEBI" id="CHEBI:18005"/>
        <dbReference type="ChEBI" id="CHEBI:29934"/>
        <dbReference type="ChEBI" id="CHEBI:59789"/>
        <dbReference type="ChEBI" id="CHEBI:134278"/>
    </reaction>
</comment>
<dbReference type="GO" id="GO:0016743">
    <property type="term" value="F:carboxyl- or carbamoyltransferase activity"/>
    <property type="evidence" value="ECO:0007669"/>
    <property type="project" value="UniProtKB-UniRule"/>
</dbReference>
<proteinExistence type="inferred from homology"/>
<dbReference type="Pfam" id="PF08241">
    <property type="entry name" value="Methyltransf_11"/>
    <property type="match status" value="1"/>
</dbReference>
<dbReference type="EMBL" id="DRQG01000131">
    <property type="protein sequence ID" value="HGY56809.1"/>
    <property type="molecule type" value="Genomic_DNA"/>
</dbReference>
<dbReference type="InterPro" id="IPR005271">
    <property type="entry name" value="CmoA"/>
</dbReference>
<dbReference type="NCBIfam" id="TIGR00740">
    <property type="entry name" value="carboxy-S-adenosyl-L-methionine synthase CmoA"/>
    <property type="match status" value="1"/>
</dbReference>
<dbReference type="AlphaFoldDB" id="A0A7V4WVX0"/>
<dbReference type="GO" id="GO:0002098">
    <property type="term" value="P:tRNA wobble uridine modification"/>
    <property type="evidence" value="ECO:0007669"/>
    <property type="project" value="InterPro"/>
</dbReference>
<comment type="caution">
    <text evidence="6">The sequence shown here is derived from an EMBL/GenBank/DDBJ whole genome shotgun (WGS) entry which is preliminary data.</text>
</comment>